<reference evidence="6 7" key="1">
    <citation type="submission" date="2007-01" db="EMBL/GenBank/DDBJ databases">
        <authorList>
            <person name="Haygood M."/>
            <person name="Podell S."/>
            <person name="Anderson C."/>
            <person name="Hopkinson B."/>
            <person name="Roe K."/>
            <person name="Barbeau K."/>
            <person name="Gaasterland T."/>
            <person name="Ferriera S."/>
            <person name="Johnson J."/>
            <person name="Kravitz S."/>
            <person name="Beeson K."/>
            <person name="Sutton G."/>
            <person name="Rogers Y.-H."/>
            <person name="Friedman R."/>
            <person name="Frazier M."/>
            <person name="Venter J.C."/>
        </authorList>
    </citation>
    <scope>NUCLEOTIDE SEQUENCE [LARGE SCALE GENOMIC DNA]</scope>
    <source>
        <strain evidence="6 7">ATCC 23134</strain>
    </source>
</reference>
<dbReference type="GO" id="GO:0016485">
    <property type="term" value="P:protein processing"/>
    <property type="evidence" value="ECO:0007669"/>
    <property type="project" value="TreeGrafter"/>
</dbReference>
<dbReference type="Proteomes" id="UP000004095">
    <property type="component" value="Unassembled WGS sequence"/>
</dbReference>
<comment type="similarity">
    <text evidence="4">Belongs to the peptidase S8 family.</text>
</comment>
<proteinExistence type="inferred from homology"/>
<dbReference type="EMBL" id="AAWS01000079">
    <property type="protein sequence ID" value="EAY24167.1"/>
    <property type="molecule type" value="Genomic_DNA"/>
</dbReference>
<organism evidence="6 7">
    <name type="scientific">Microscilla marina ATCC 23134</name>
    <dbReference type="NCBI Taxonomy" id="313606"/>
    <lineage>
        <taxon>Bacteria</taxon>
        <taxon>Pseudomonadati</taxon>
        <taxon>Bacteroidota</taxon>
        <taxon>Cytophagia</taxon>
        <taxon>Cytophagales</taxon>
        <taxon>Microscillaceae</taxon>
        <taxon>Microscilla</taxon>
    </lineage>
</organism>
<evidence type="ECO:0000256" key="1">
    <source>
        <dbReference type="ARBA" id="ARBA00022670"/>
    </source>
</evidence>
<dbReference type="PROSITE" id="PS51892">
    <property type="entry name" value="SUBTILASE"/>
    <property type="match status" value="1"/>
</dbReference>
<dbReference type="GO" id="GO:0016020">
    <property type="term" value="C:membrane"/>
    <property type="evidence" value="ECO:0007669"/>
    <property type="project" value="TreeGrafter"/>
</dbReference>
<keyword evidence="2 4" id="KW-0378">Hydrolase</keyword>
<dbReference type="InterPro" id="IPR000209">
    <property type="entry name" value="Peptidase_S8/S53_dom"/>
</dbReference>
<keyword evidence="1 4" id="KW-0645">Protease</keyword>
<gene>
    <name evidence="6" type="ORF">M23134_00898</name>
</gene>
<dbReference type="eggNOG" id="ENOG5033E3M">
    <property type="taxonomic scope" value="Bacteria"/>
</dbReference>
<evidence type="ECO:0000256" key="3">
    <source>
        <dbReference type="ARBA" id="ARBA00022825"/>
    </source>
</evidence>
<evidence type="ECO:0000313" key="6">
    <source>
        <dbReference type="EMBL" id="EAY24167.1"/>
    </source>
</evidence>
<keyword evidence="3 4" id="KW-0720">Serine protease</keyword>
<feature type="active site" description="Charge relay system" evidence="4">
    <location>
        <position position="101"/>
    </location>
</feature>
<evidence type="ECO:0000259" key="5">
    <source>
        <dbReference type="Pfam" id="PF00082"/>
    </source>
</evidence>
<name>A1ZZL3_MICM2</name>
<dbReference type="Pfam" id="PF00082">
    <property type="entry name" value="Peptidase_S8"/>
    <property type="match status" value="2"/>
</dbReference>
<comment type="caution">
    <text evidence="6">The sequence shown here is derived from an EMBL/GenBank/DDBJ whole genome shotgun (WGS) entry which is preliminary data.</text>
</comment>
<accession>A1ZZL3</accession>
<dbReference type="OrthoDB" id="1055762at2"/>
<dbReference type="PANTHER" id="PTHR42884:SF14">
    <property type="entry name" value="NEUROENDOCRINE CONVERTASE 1"/>
    <property type="match status" value="1"/>
</dbReference>
<keyword evidence="7" id="KW-1185">Reference proteome</keyword>
<feature type="domain" description="Peptidase S8/S53" evidence="5">
    <location>
        <begin position="614"/>
        <end position="652"/>
    </location>
</feature>
<evidence type="ECO:0000256" key="2">
    <source>
        <dbReference type="ARBA" id="ARBA00022801"/>
    </source>
</evidence>
<dbReference type="SUPFAM" id="SSF52743">
    <property type="entry name" value="Subtilisin-like"/>
    <property type="match status" value="1"/>
</dbReference>
<feature type="active site" description="Charge relay system" evidence="4">
    <location>
        <position position="617"/>
    </location>
</feature>
<dbReference type="PROSITE" id="PS00138">
    <property type="entry name" value="SUBTILASE_SER"/>
    <property type="match status" value="1"/>
</dbReference>
<dbReference type="InterPro" id="IPR036852">
    <property type="entry name" value="Peptidase_S8/S53_dom_sf"/>
</dbReference>
<feature type="domain" description="Peptidase S8/S53" evidence="5">
    <location>
        <begin position="46"/>
        <end position="323"/>
    </location>
</feature>
<dbReference type="Gene3D" id="3.40.50.200">
    <property type="entry name" value="Peptidase S8/S53 domain"/>
    <property type="match status" value="2"/>
</dbReference>
<evidence type="ECO:0000313" key="7">
    <source>
        <dbReference type="Proteomes" id="UP000004095"/>
    </source>
</evidence>
<sequence>MVNNKFYNQQWYLRLAKVPEAWQLLNGGNSTVNGLAGEIAFGSASINIAMLDAGIESTPDLVPVHPAFQGALTDNDDKVPHFIVLSGTGRFSFSNLIYGRHGVLTAGMAAAKAQVNNVAAYSGVGVVGVAPNCKVVSVSQRFTSDFTVFRDLAGLRQFFIKRDFAGRKKVNGLLGYPSIYDVVVSPRKSDDPHQNAYLADLVNQTADIFSMSIQAPVDESTNKVEAFATLVFDDLTFFGRKGRGCVLVVASGNNGQVLEVTAGQYRNEYATSNKPIVVGATRVSNHYNHLVAGSNPEESVATYSNFGERLDIVAPAGGVASGFDRRRSYTTTVWGAGQLSSESPLELTVVAGVSDTELELRNLHGVFPGQHVGLGNPATIQFDVCEIKAINATNNHITIAPLHNVTSPTALNGTKASLSPLHTQTTQAATGANQVRVRSIRGAYAGGQVRIGILGDAAATTNGNSYLISQVDVATKDISVTTMTGGVANLNYPVGTQVVFAPKTANVIGRAGVTVNSVARTIEVSRITLDHIEGLFVGGYVRVVSTTDIEFSRGNIREIIPGAVAGGRQTGTIVFELPLRVRYAAGAVVNNAAAVIEVAKVKTLGFGDINPGFLGTSAATPIVSGVTALMLSAKPTLNALEVKAMIKETADKINVGITGAGAWKDSKGALVSNFSDGASTTLQTAASRGALSIEIVSGVGFDAKHAISIGSSSNVIERVAGNVIFLQYPLWVAQPAGVAVREKRIPAHSDYYGAGRVNAQKAVQAALSYNHAWRKIKIRDSLTTGEPINSPDVWLRPVTDPVVTTQPLESGIPLHQQPRVNEEQLVYVRVINEGNRLPSLKGLTVRCLMAFTNDVNVNLPFPEKWIYQQDRATGENIILLDMKELELEIPANNAVNPANRTTWNEHIVTLNWNPTQQRLNNQGNLENNPAVFSKINPQNLHAYLLVHIAPFDGPDNEVSLTNIAQNKQLTYKPIVPFYAQFRDDTNLHLQKPHPIEVPLDGRTVSEAFKVQVFGVRQNQLTNTYLRFTLIKADGTPNEVVDFKDEGGIWGYAPNGVPAWFAAQAPVVTNVHMAEYRNVSFECGLLVNKQHSRVTVEVIQEPSAGNVIVATQEFQLGMPAHLPQGIQQSKTQVLHTFTDFSTLTAQTAAQAYGPIMGSPTTHFNTAALFGSTQAQKAYAVTGGIAFIQEVAGTQKVNLVLKPDEQPIHNGVVVKYFVYRGLRRNAFLASNGSLLPANQVSDNELLKRMWQVKNEWNQQEQERKQALSPPQTHTTQGLVREDIGLATEATNQLPASESIDKVFAEHTFQPIVEGWSIGEFDVSGDFGFEVMIDYPGHTHTLAEVRALTHVVQANTLTNSEIATDTLGEFDTLYAREKVLGYIDPAAYYGLFYQNKLKNHVGDAVVVIQSGDIKTLVIDKFFTKDSLYLDIRNELGSSLNLYTTYKGTGSNYPQIQLNGASMPYEYHGWPIVRVPIIGNAPTELGCQLPIGNNSHPILHLVSGAYQTSGNASSTTARLQFKLLASATGANTTQEFLLQAPKQGNHIFPFYFRITYSKRYSTPDAIDAVINQGAMNKIARYDAIFPFGQIPLYPVPNATVWNSSSYLKYLGLTSLSSEGQDFNLQLGAAQDTIGETVYGVVKLPSEVGGVDAYNTFTYPLGLEGGKNNQPTILHHLTSLNVLAAVTTETDVGLAGVQLLKLGVPTGNASLQATMANFYSVSYTTAEANALRAAAEVFVTGYPVYFMFQEGTYGTEVTNKFKLALQGIVKSTEGVYQTQVVAPDTDIWCYAFKENSKNFFTNAYATAYGQL</sequence>
<protein>
    <recommendedName>
        <fullName evidence="5">Peptidase S8/S53 domain-containing protein</fullName>
    </recommendedName>
</protein>
<dbReference type="RefSeq" id="WP_002705362.1">
    <property type="nucleotide sequence ID" value="NZ_AAWS01000079.1"/>
</dbReference>
<feature type="active site" description="Charge relay system" evidence="4">
    <location>
        <position position="52"/>
    </location>
</feature>
<evidence type="ECO:0000256" key="4">
    <source>
        <dbReference type="PROSITE-ProRule" id="PRU01240"/>
    </source>
</evidence>
<dbReference type="GO" id="GO:0004252">
    <property type="term" value="F:serine-type endopeptidase activity"/>
    <property type="evidence" value="ECO:0007669"/>
    <property type="project" value="UniProtKB-UniRule"/>
</dbReference>
<dbReference type="PANTHER" id="PTHR42884">
    <property type="entry name" value="PROPROTEIN CONVERTASE SUBTILISIN/KEXIN-RELATED"/>
    <property type="match status" value="1"/>
</dbReference>
<dbReference type="InterPro" id="IPR023828">
    <property type="entry name" value="Peptidase_S8_Ser-AS"/>
</dbReference>